<dbReference type="STRING" id="1035309.A0A2C5WTV5"/>
<evidence type="ECO:0008006" key="4">
    <source>
        <dbReference type="Google" id="ProtNLM"/>
    </source>
</evidence>
<feature type="transmembrane region" description="Helical" evidence="1">
    <location>
        <begin position="36"/>
        <end position="60"/>
    </location>
</feature>
<keyword evidence="1" id="KW-0812">Transmembrane</keyword>
<keyword evidence="1" id="KW-0472">Membrane</keyword>
<feature type="transmembrane region" description="Helical" evidence="1">
    <location>
        <begin position="158"/>
        <end position="178"/>
    </location>
</feature>
<evidence type="ECO:0000313" key="3">
    <source>
        <dbReference type="Proteomes" id="UP000222788"/>
    </source>
</evidence>
<dbReference type="PANTHER" id="PTHR37488">
    <property type="entry name" value="DUF1275 DOMAIN-CONTAINING PROTEIN"/>
    <property type="match status" value="1"/>
</dbReference>
<feature type="transmembrane region" description="Helical" evidence="1">
    <location>
        <begin position="112"/>
        <end position="138"/>
    </location>
</feature>
<comment type="caution">
    <text evidence="2">The sequence shown here is derived from an EMBL/GenBank/DDBJ whole genome shotgun (WGS) entry which is preliminary data.</text>
</comment>
<name>A0A2C5WTV5_9PEZI</name>
<proteinExistence type="predicted"/>
<keyword evidence="3" id="KW-1185">Reference proteome</keyword>
<dbReference type="Pfam" id="PF06912">
    <property type="entry name" value="DUF1275"/>
    <property type="match status" value="1"/>
</dbReference>
<dbReference type="InterPro" id="IPR010699">
    <property type="entry name" value="DUF1275"/>
</dbReference>
<feature type="transmembrane region" description="Helical" evidence="1">
    <location>
        <begin position="220"/>
        <end position="237"/>
    </location>
</feature>
<feature type="transmembrane region" description="Helical" evidence="1">
    <location>
        <begin position="243"/>
        <end position="264"/>
    </location>
</feature>
<feature type="transmembrane region" description="Helical" evidence="1">
    <location>
        <begin position="80"/>
        <end position="100"/>
    </location>
</feature>
<sequence>MVNPSQHSLPLATSPQRSWYERLFDDIDPRYSDMPVLMCCTVTGLCDAVVFNAAGVFVGMQTGNTIFLALGAAHLPPLESQLWVKAIVSIGAFWAGCFTFSQFRHVGPKRKLTLAANFLLQAVFMLAVAIITQTGAIPQFRRSAISPHVALHNGEHDSSWIVLLPVALLAFQFGGQVVSSRVLGFNEVPTSVLTSLYCDLMSDPKLFAPLGKNEKRNRRVCAMVMLLIGGILGGWLQRSSGGMSPAIWAAGGLKIIIALAWLFWKSKEKQ</sequence>
<keyword evidence="1" id="KW-1133">Transmembrane helix</keyword>
<dbReference type="AlphaFoldDB" id="A0A2C5WTV5"/>
<dbReference type="OrthoDB" id="5288586at2759"/>
<evidence type="ECO:0000313" key="2">
    <source>
        <dbReference type="EMBL" id="PHH49172.1"/>
    </source>
</evidence>
<protein>
    <recommendedName>
        <fullName evidence="4">DUF1275 domain protein</fullName>
    </recommendedName>
</protein>
<accession>A0A2C5WTV5</accession>
<dbReference type="EMBL" id="APWK03000251">
    <property type="protein sequence ID" value="PHH49172.1"/>
    <property type="molecule type" value="Genomic_DNA"/>
</dbReference>
<evidence type="ECO:0000256" key="1">
    <source>
        <dbReference type="SAM" id="Phobius"/>
    </source>
</evidence>
<reference evidence="2 3" key="2">
    <citation type="journal article" date="2013" name="IMA Fungus">
        <title>IMA Genome-F 1: Ceratocystis fimbriata: Draft nuclear genome sequence for the plant pathogen, Ceratocystis fimbriata.</title>
        <authorList>
            <person name="Wilken P.M."/>
            <person name="Steenkamp E.T."/>
            <person name="Wingfield M.J."/>
            <person name="de Beer Z.W."/>
            <person name="Wingfield B.D."/>
        </authorList>
    </citation>
    <scope>NUCLEOTIDE SEQUENCE [LARGE SCALE GENOMIC DNA]</scope>
    <source>
        <strain evidence="2 3">CBS 114723</strain>
    </source>
</reference>
<reference evidence="2 3" key="1">
    <citation type="journal article" date="2013" name="Fungal Biol.">
        <title>Analysis of microsatellite markers in the genome of the plant pathogen Ceratocystis fimbriata.</title>
        <authorList>
            <person name="Simpson M.C."/>
            <person name="Wilken P.M."/>
            <person name="Coetzee M.P."/>
            <person name="Wingfield M.J."/>
            <person name="Wingfield B.D."/>
        </authorList>
    </citation>
    <scope>NUCLEOTIDE SEQUENCE [LARGE SCALE GENOMIC DNA]</scope>
    <source>
        <strain evidence="2 3">CBS 114723</strain>
    </source>
</reference>
<dbReference type="Proteomes" id="UP000222788">
    <property type="component" value="Unassembled WGS sequence"/>
</dbReference>
<dbReference type="PANTHER" id="PTHR37488:SF2">
    <property type="entry name" value="DUF1275 DOMAIN-CONTAINING PROTEIN"/>
    <property type="match status" value="1"/>
</dbReference>
<gene>
    <name evidence="2" type="ORF">CFIMG_006992RA</name>
</gene>
<organism evidence="2 3">
    <name type="scientific">Ceratocystis fimbriata CBS 114723</name>
    <dbReference type="NCBI Taxonomy" id="1035309"/>
    <lineage>
        <taxon>Eukaryota</taxon>
        <taxon>Fungi</taxon>
        <taxon>Dikarya</taxon>
        <taxon>Ascomycota</taxon>
        <taxon>Pezizomycotina</taxon>
        <taxon>Sordariomycetes</taxon>
        <taxon>Hypocreomycetidae</taxon>
        <taxon>Microascales</taxon>
        <taxon>Ceratocystidaceae</taxon>
        <taxon>Ceratocystis</taxon>
    </lineage>
</organism>